<keyword evidence="2" id="KW-1133">Transmembrane helix</keyword>
<organism evidence="3 4">
    <name type="scientific">Meganyctiphanes norvegica</name>
    <name type="common">Northern krill</name>
    <name type="synonym">Thysanopoda norvegica</name>
    <dbReference type="NCBI Taxonomy" id="48144"/>
    <lineage>
        <taxon>Eukaryota</taxon>
        <taxon>Metazoa</taxon>
        <taxon>Ecdysozoa</taxon>
        <taxon>Arthropoda</taxon>
        <taxon>Crustacea</taxon>
        <taxon>Multicrustacea</taxon>
        <taxon>Malacostraca</taxon>
        <taxon>Eumalacostraca</taxon>
        <taxon>Eucarida</taxon>
        <taxon>Euphausiacea</taxon>
        <taxon>Euphausiidae</taxon>
        <taxon>Meganyctiphanes</taxon>
    </lineage>
</organism>
<protein>
    <submittedName>
        <fullName evidence="3">Uncharacterized protein</fullName>
    </submittedName>
</protein>
<accession>A0AAV2PPZ2</accession>
<name>A0AAV2PPZ2_MEGNR</name>
<comment type="caution">
    <text evidence="3">The sequence shown here is derived from an EMBL/GenBank/DDBJ whole genome shotgun (WGS) entry which is preliminary data.</text>
</comment>
<feature type="region of interest" description="Disordered" evidence="1">
    <location>
        <begin position="116"/>
        <end position="204"/>
    </location>
</feature>
<gene>
    <name evidence="3" type="ORF">MNOR_LOCUS2942</name>
</gene>
<dbReference type="AlphaFoldDB" id="A0AAV2PPZ2"/>
<keyword evidence="2" id="KW-0472">Membrane</keyword>
<dbReference type="PANTHER" id="PTHR35555">
    <property type="entry name" value="ENDONUCLEASE-REVERSE TRANSCRIPTASE"/>
    <property type="match status" value="1"/>
</dbReference>
<feature type="transmembrane region" description="Helical" evidence="2">
    <location>
        <begin position="338"/>
        <end position="360"/>
    </location>
</feature>
<evidence type="ECO:0000313" key="4">
    <source>
        <dbReference type="Proteomes" id="UP001497623"/>
    </source>
</evidence>
<keyword evidence="2" id="KW-0812">Transmembrane</keyword>
<dbReference type="Proteomes" id="UP001497623">
    <property type="component" value="Unassembled WGS sequence"/>
</dbReference>
<feature type="compositionally biased region" description="Low complexity" evidence="1">
    <location>
        <begin position="159"/>
        <end position="172"/>
    </location>
</feature>
<evidence type="ECO:0000256" key="1">
    <source>
        <dbReference type="SAM" id="MobiDB-lite"/>
    </source>
</evidence>
<feature type="non-terminal residue" evidence="3">
    <location>
        <position position="1"/>
    </location>
</feature>
<keyword evidence="4" id="KW-1185">Reference proteome</keyword>
<feature type="transmembrane region" description="Helical" evidence="2">
    <location>
        <begin position="16"/>
        <end position="41"/>
    </location>
</feature>
<evidence type="ECO:0000313" key="3">
    <source>
        <dbReference type="EMBL" id="CAL4062927.1"/>
    </source>
</evidence>
<feature type="transmembrane region" description="Helical" evidence="2">
    <location>
        <begin position="256"/>
        <end position="276"/>
    </location>
</feature>
<dbReference type="EMBL" id="CAXKWB010000955">
    <property type="protein sequence ID" value="CAL4062927.1"/>
    <property type="molecule type" value="Genomic_DNA"/>
</dbReference>
<evidence type="ECO:0000256" key="2">
    <source>
        <dbReference type="SAM" id="Phobius"/>
    </source>
</evidence>
<dbReference type="PANTHER" id="PTHR35555:SF3">
    <property type="entry name" value="ENDONUCLEASE-REVERSE TRANSCRIPTASE"/>
    <property type="match status" value="1"/>
</dbReference>
<reference evidence="3 4" key="1">
    <citation type="submission" date="2024-05" db="EMBL/GenBank/DDBJ databases">
        <authorList>
            <person name="Wallberg A."/>
        </authorList>
    </citation>
    <scope>NUCLEOTIDE SEQUENCE [LARGE SCALE GENOMIC DNA]</scope>
</reference>
<sequence>ILFSVSVSVLVCKARYILRVVFSIFTLLWNYLVAFVVISVCRTHTIGIRRFMQSLEQDGRVYEARYLGIKNTNRTILEEYTWVEEDYLEDLRDPGEPDTEYFSSVLTPLDQGVSLGGNPRSSISGLPPFTSTSGLPPFTSTVSQISGSTRTSSTASLHSQSQPSVSPNQQRPIHTTGGSARKGVSPSSSHPHSPEIQGGNRCSIGHDEIDIPVVTGERRTSSSVEARPLMSNSEILYRYWKIQSRLRLSSVALQRWMMSIISLVSIWLAINLVYWLTYDPTIVDLADFFLPMLFLPLLSTAYAEVNQEGHRLLKFICLTEHRLAMIHVLNYSPLEMTMYGFTLSYSNISTVMFGVILAFASKVLIQKISPAISTSLP</sequence>
<proteinExistence type="predicted"/>
<feature type="compositionally biased region" description="Polar residues" evidence="1">
    <location>
        <begin position="119"/>
        <end position="158"/>
    </location>
</feature>